<proteinExistence type="predicted"/>
<sequence>MSKSVCIPFLFTRNIPNLFQFEPTRILLKATPRFIIIHILSSISFVSQMTLRSMERSDSSFIFVGSVRGKLESRERKIVRRYCMRGKNAKPDTRKNLDHRSYDLPSAAEKHMSCFEVRVPLNRSPQPTCTDAAGNKRNHSPPTVRVTGEKLSKQIISKLWFPFPDFTSEDTAASFSVIYNNLPCIMRAFTICDFSVTLRSQPSPWHDWFFLDDTYAHSSMIFACAVSENVVQHGPSQLRMFHTSRAIRQVNTALSDSTLFMKNSNIAAVICLAFASFVSHDYHATSSHATGLRQIVLLRGGIENFKQVLQLLVGMSRIDLCLSLAVGRHIIFPSNPLPHLETCEAEFSGFYALVPPALVYERSINHLVDLRISAIFQRLQKFAFDLNNFSSGGKAVSEEDVYRHLISAQYDLFELENQCESMLDECVRMGLLVMLASVFQVHNDLNVQYDFAASRLQDLCLQVDLSIPDVRELMVWVLMMGALSVFNCDDVWLRDKWRAVLQDASPSWGEVRGQLESYIWINQCHDGSGWFKFERLMLS</sequence>
<organism evidence="1">
    <name type="scientific">Bionectria ochroleuca</name>
    <name type="common">Gliocladium roseum</name>
    <dbReference type="NCBI Taxonomy" id="29856"/>
    <lineage>
        <taxon>Eukaryota</taxon>
        <taxon>Fungi</taxon>
        <taxon>Dikarya</taxon>
        <taxon>Ascomycota</taxon>
        <taxon>Pezizomycotina</taxon>
        <taxon>Sordariomycetes</taxon>
        <taxon>Hypocreomycetidae</taxon>
        <taxon>Hypocreales</taxon>
        <taxon>Bionectriaceae</taxon>
        <taxon>Clonostachys</taxon>
    </lineage>
</organism>
<dbReference type="EMBL" id="CDPU01000021">
    <property type="protein sequence ID" value="CEO51114.1"/>
    <property type="molecule type" value="Genomic_DNA"/>
</dbReference>
<accession>A0A0B7K1N6</accession>
<evidence type="ECO:0008006" key="2">
    <source>
        <dbReference type="Google" id="ProtNLM"/>
    </source>
</evidence>
<name>A0A0B7K1N6_BIOOC</name>
<dbReference type="PANTHER" id="PTHR37540">
    <property type="entry name" value="TRANSCRIPTION FACTOR (ACR-2), PUTATIVE-RELATED-RELATED"/>
    <property type="match status" value="1"/>
</dbReference>
<protein>
    <recommendedName>
        <fullName evidence="2">Transcription factor domain-containing protein</fullName>
    </recommendedName>
</protein>
<dbReference type="AlphaFoldDB" id="A0A0B7K1N6"/>
<dbReference type="PANTHER" id="PTHR37540:SF5">
    <property type="entry name" value="TRANSCRIPTION FACTOR DOMAIN-CONTAINING PROTEIN"/>
    <property type="match status" value="1"/>
</dbReference>
<reference evidence="1" key="1">
    <citation type="submission" date="2015-01" db="EMBL/GenBank/DDBJ databases">
        <authorList>
            <person name="Durling Mikael"/>
        </authorList>
    </citation>
    <scope>NUCLEOTIDE SEQUENCE</scope>
</reference>
<gene>
    <name evidence="1" type="ORF">BN869_000007172_1</name>
</gene>
<evidence type="ECO:0000313" key="1">
    <source>
        <dbReference type="EMBL" id="CEO51114.1"/>
    </source>
</evidence>